<dbReference type="Gene3D" id="3.40.50.1970">
    <property type="match status" value="1"/>
</dbReference>
<dbReference type="GO" id="GO:0006189">
    <property type="term" value="P:'de novo' IMP biosynthetic process"/>
    <property type="evidence" value="ECO:0007669"/>
    <property type="project" value="UniProtKB-UniRule"/>
</dbReference>
<comment type="catalytic activity">
    <reaction evidence="3 4">
        <text>5-carboxyamino-1-(5-phospho-D-ribosyl)imidazole + H(+) = 5-amino-1-(5-phospho-D-ribosyl)imidazole-4-carboxylate</text>
        <dbReference type="Rhea" id="RHEA:13193"/>
        <dbReference type="ChEBI" id="CHEBI:15378"/>
        <dbReference type="ChEBI" id="CHEBI:58730"/>
        <dbReference type="ChEBI" id="CHEBI:77657"/>
        <dbReference type="EC" id="5.4.99.18"/>
    </reaction>
</comment>
<evidence type="ECO:0000313" key="7">
    <source>
        <dbReference type="EMBL" id="TKB48516.1"/>
    </source>
</evidence>
<evidence type="ECO:0000256" key="1">
    <source>
        <dbReference type="ARBA" id="ARBA00022755"/>
    </source>
</evidence>
<dbReference type="PANTHER" id="PTHR23046:SF2">
    <property type="entry name" value="PHOSPHORIBOSYLAMINOIMIDAZOLE CARBOXYLASE"/>
    <property type="match status" value="1"/>
</dbReference>
<dbReference type="Proteomes" id="UP000305674">
    <property type="component" value="Unassembled WGS sequence"/>
</dbReference>
<dbReference type="HAMAP" id="MF_01929">
    <property type="entry name" value="PurE_classI"/>
    <property type="match status" value="1"/>
</dbReference>
<comment type="pathway">
    <text evidence="3 4">Purine metabolism; IMP biosynthesis via de novo pathway; 5-amino-1-(5-phospho-D-ribosyl)imidazole-4-carboxylate from 5-amino-1-(5-phospho-D-ribosyl)imidazole (N5-CAIR route): step 2/2.</text>
</comment>
<feature type="domain" description="PurE" evidence="6">
    <location>
        <begin position="4"/>
        <end position="153"/>
    </location>
</feature>
<dbReference type="InterPro" id="IPR000031">
    <property type="entry name" value="PurE_dom"/>
</dbReference>
<dbReference type="EMBL" id="SWCI01000007">
    <property type="protein sequence ID" value="TKB48516.1"/>
    <property type="molecule type" value="Genomic_DNA"/>
</dbReference>
<protein>
    <recommendedName>
        <fullName evidence="3 4">N5-carboxyaminoimidazole ribonucleotide mutase</fullName>
        <shortName evidence="3 4">N5-CAIR mutase</shortName>
        <ecNumber evidence="3 4">5.4.99.18</ecNumber>
    </recommendedName>
    <alternativeName>
        <fullName evidence="3">5-(carboxyamino)imidazole ribonucleotide mutase</fullName>
    </alternativeName>
</protein>
<evidence type="ECO:0000256" key="4">
    <source>
        <dbReference type="PIRNR" id="PIRNR001338"/>
    </source>
</evidence>
<dbReference type="UniPathway" id="UPA00074">
    <property type="reaction ID" value="UER00943"/>
</dbReference>
<dbReference type="GO" id="GO:0016829">
    <property type="term" value="F:lyase activity"/>
    <property type="evidence" value="ECO:0007669"/>
    <property type="project" value="UniProtKB-KW"/>
</dbReference>
<keyword evidence="2 3" id="KW-0413">Isomerase</keyword>
<sequence>MSQAQVSIIMGSQSDWTAMEDALAPLETLGIAYETRVVSAHRTPDRLYRFCQEAHLRGIRVIIAGAGGSAHLAGMVAAITHLPVVAVPVSSRDLKGMDSLMSMVQMPRGVAVACQGIGNAFNAGLMAAQMLALSDPELTRRLIDWRHSQSQAVVEEVRG</sequence>
<gene>
    <name evidence="3 7" type="primary">purE</name>
    <name evidence="7" type="ORF">FCL40_12460</name>
</gene>
<keyword evidence="1 3" id="KW-0658">Purine biosynthesis</keyword>
<organism evidence="7 8">
    <name type="scientific">Ferrimonas sediminicola</name>
    <dbReference type="NCBI Taxonomy" id="2569538"/>
    <lineage>
        <taxon>Bacteria</taxon>
        <taxon>Pseudomonadati</taxon>
        <taxon>Pseudomonadota</taxon>
        <taxon>Gammaproteobacteria</taxon>
        <taxon>Alteromonadales</taxon>
        <taxon>Ferrimonadaceae</taxon>
        <taxon>Ferrimonas</taxon>
    </lineage>
</organism>
<feature type="binding site" evidence="3 5">
    <location>
        <position position="42"/>
    </location>
    <ligand>
        <name>substrate</name>
    </ligand>
</feature>
<proteinExistence type="inferred from homology"/>
<dbReference type="EC" id="5.4.99.18" evidence="3 4"/>
<evidence type="ECO:0000256" key="5">
    <source>
        <dbReference type="PIRSR" id="PIRSR001338-1"/>
    </source>
</evidence>
<dbReference type="SMART" id="SM01001">
    <property type="entry name" value="AIRC"/>
    <property type="match status" value="1"/>
</dbReference>
<feature type="binding site" evidence="3 5">
    <location>
        <position position="15"/>
    </location>
    <ligand>
        <name>substrate</name>
    </ligand>
</feature>
<evidence type="ECO:0000256" key="2">
    <source>
        <dbReference type="ARBA" id="ARBA00023235"/>
    </source>
</evidence>
<accession>A0A4U1BD77</accession>
<comment type="similarity">
    <text evidence="3">Belongs to the AIR carboxylase family. Class I subfamily.</text>
</comment>
<dbReference type="InterPro" id="IPR024694">
    <property type="entry name" value="PurE_prokaryotes"/>
</dbReference>
<dbReference type="SUPFAM" id="SSF52255">
    <property type="entry name" value="N5-CAIR mutase (phosphoribosylaminoimidazole carboxylase, PurE)"/>
    <property type="match status" value="1"/>
</dbReference>
<dbReference type="AlphaFoldDB" id="A0A4U1BD77"/>
<reference evidence="7 8" key="1">
    <citation type="submission" date="2019-04" db="EMBL/GenBank/DDBJ databases">
        <authorList>
            <person name="Hwang J.C."/>
        </authorList>
    </citation>
    <scope>NUCLEOTIDE SEQUENCE [LARGE SCALE GENOMIC DNA]</scope>
    <source>
        <strain evidence="7 8">IMCC35001</strain>
    </source>
</reference>
<feature type="binding site" evidence="3 5">
    <location>
        <position position="12"/>
    </location>
    <ligand>
        <name>substrate</name>
    </ligand>
</feature>
<dbReference type="OrthoDB" id="9791908at2"/>
<dbReference type="PIRSF" id="PIRSF001338">
    <property type="entry name" value="AIR_carboxylase"/>
    <property type="match status" value="1"/>
</dbReference>
<comment type="caution">
    <text evidence="7">The sequence shown here is derived from an EMBL/GenBank/DDBJ whole genome shotgun (WGS) entry which is preliminary data.</text>
</comment>
<dbReference type="RefSeq" id="WP_136853627.1">
    <property type="nucleotide sequence ID" value="NZ_SWCI01000007.1"/>
</dbReference>
<dbReference type="GO" id="GO:0034023">
    <property type="term" value="F:5-(carboxyamino)imidazole ribonucleotide mutase activity"/>
    <property type="evidence" value="ECO:0007669"/>
    <property type="project" value="UniProtKB-UniRule"/>
</dbReference>
<dbReference type="Pfam" id="PF00731">
    <property type="entry name" value="AIRC"/>
    <property type="match status" value="1"/>
</dbReference>
<keyword evidence="8" id="KW-1185">Reference proteome</keyword>
<keyword evidence="7" id="KW-0456">Lyase</keyword>
<dbReference type="NCBIfam" id="TIGR01162">
    <property type="entry name" value="purE"/>
    <property type="match status" value="1"/>
</dbReference>
<dbReference type="PANTHER" id="PTHR23046">
    <property type="entry name" value="PHOSPHORIBOSYLAMINOIMIDAZOLE CARBOXYLASE CATALYTIC SUBUNIT"/>
    <property type="match status" value="1"/>
</dbReference>
<dbReference type="InterPro" id="IPR033747">
    <property type="entry name" value="PurE_ClassI"/>
</dbReference>
<comment type="function">
    <text evidence="3 4">Catalyzes the conversion of N5-carboxyaminoimidazole ribonucleotide (N5-CAIR) to 4-carboxy-5-aminoimidazole ribonucleotide (CAIR).</text>
</comment>
<evidence type="ECO:0000259" key="6">
    <source>
        <dbReference type="SMART" id="SM01001"/>
    </source>
</evidence>
<evidence type="ECO:0000256" key="3">
    <source>
        <dbReference type="HAMAP-Rule" id="MF_01929"/>
    </source>
</evidence>
<evidence type="ECO:0000313" key="8">
    <source>
        <dbReference type="Proteomes" id="UP000305674"/>
    </source>
</evidence>
<name>A0A4U1BD77_9GAMM</name>